<feature type="transmembrane region" description="Helical" evidence="1">
    <location>
        <begin position="142"/>
        <end position="167"/>
    </location>
</feature>
<dbReference type="Proteomes" id="UP000322631">
    <property type="component" value="Chromosome"/>
</dbReference>
<reference evidence="2 3" key="1">
    <citation type="submission" date="2019-07" db="EMBL/GenBank/DDBJ databases">
        <title>Complete genome of Thermococcus acidophilus.</title>
        <authorList>
            <person name="Li X."/>
        </authorList>
    </citation>
    <scope>NUCLEOTIDE SEQUENCE [LARGE SCALE GENOMIC DNA]</scope>
    <source>
        <strain evidence="2 3">SY113</strain>
    </source>
</reference>
<accession>A0A5C0SMJ6</accession>
<feature type="transmembrane region" description="Helical" evidence="1">
    <location>
        <begin position="359"/>
        <end position="378"/>
    </location>
</feature>
<dbReference type="KEGG" id="them:FPV09_07475"/>
<feature type="transmembrane region" description="Helical" evidence="1">
    <location>
        <begin position="196"/>
        <end position="212"/>
    </location>
</feature>
<gene>
    <name evidence="2" type="ORF">FPV09_07475</name>
</gene>
<keyword evidence="1" id="KW-0812">Transmembrane</keyword>
<keyword evidence="3" id="KW-1185">Reference proteome</keyword>
<keyword evidence="1" id="KW-1133">Transmembrane helix</keyword>
<evidence type="ECO:0008006" key="4">
    <source>
        <dbReference type="Google" id="ProtNLM"/>
    </source>
</evidence>
<dbReference type="RefSeq" id="WP_148882923.1">
    <property type="nucleotide sequence ID" value="NZ_CP041932.1"/>
</dbReference>
<dbReference type="GeneID" id="41609684"/>
<feature type="transmembrane region" description="Helical" evidence="1">
    <location>
        <begin position="332"/>
        <end position="352"/>
    </location>
</feature>
<keyword evidence="1" id="KW-0472">Membrane</keyword>
<feature type="transmembrane region" description="Helical" evidence="1">
    <location>
        <begin position="269"/>
        <end position="287"/>
    </location>
</feature>
<feature type="transmembrane region" description="Helical" evidence="1">
    <location>
        <begin position="42"/>
        <end position="62"/>
    </location>
</feature>
<evidence type="ECO:0000313" key="3">
    <source>
        <dbReference type="Proteomes" id="UP000322631"/>
    </source>
</evidence>
<name>A0A5C0SMJ6_9EURY</name>
<proteinExistence type="predicted"/>
<dbReference type="EMBL" id="CP041932">
    <property type="protein sequence ID" value="QEK14956.1"/>
    <property type="molecule type" value="Genomic_DNA"/>
</dbReference>
<sequence length="570" mass="66780">MASLKRVILVLLALFLVITQYSILSTEQATHYDVSVYSVYPFWVWLNLVVIVGVSSFYYCTITISETENRNVQYWLMTILTITNVTVLLIPLFRGYFIYGRTDELEHLGKVRDILLTGHIGDNNFYPLMHILISDIFKVSNIFPNVLTVLLPSYFWAISLFWFYIFVKNTLGDIFARASLIAWALFPLGYWHTTMVGNMFAYYLIFLGLAVWASDIQKLKKSVLISIIIFALVYFHPLQSIYFIVALVAYTIFSKISQRNFLFSKERSIFYVLGIFVSAWTAWYLSFKETQRGLVLFLSSLIEPSENPFVKMYVSIASRYELPITKLLQFALYKYFGVFAYLIGLFLFMIIYKNRKSLFFRYLPFFVLSLIFIFWSGMNIFLHTVNFERSLRFILAFSLPAGAMIYFRYLPKKNKALAIFIILLISYFAIFTVHKSPLSGQLNSQVSSSEYYGMGWWFDNRNENWKGYEDGQITQYRFYEAMYGSDKALEAKNLLYFGAGRSLIPEHFNFISSKPVYIIVGRAIFDYYNATMPEKKELWRLHPFELTKLKTSREVEVIYSSSDISIYLKY</sequence>
<evidence type="ECO:0000256" key="1">
    <source>
        <dbReference type="SAM" id="Phobius"/>
    </source>
</evidence>
<evidence type="ECO:0000313" key="2">
    <source>
        <dbReference type="EMBL" id="QEK14956.1"/>
    </source>
</evidence>
<organism evidence="2 3">
    <name type="scientific">Thermococcus aciditolerans</name>
    <dbReference type="NCBI Taxonomy" id="2598455"/>
    <lineage>
        <taxon>Archaea</taxon>
        <taxon>Methanobacteriati</taxon>
        <taxon>Methanobacteriota</taxon>
        <taxon>Thermococci</taxon>
        <taxon>Thermococcales</taxon>
        <taxon>Thermococcaceae</taxon>
        <taxon>Thermococcus</taxon>
    </lineage>
</organism>
<dbReference type="AlphaFoldDB" id="A0A5C0SMJ6"/>
<feature type="transmembrane region" description="Helical" evidence="1">
    <location>
        <begin position="416"/>
        <end position="434"/>
    </location>
</feature>
<feature type="transmembrane region" description="Helical" evidence="1">
    <location>
        <begin position="74"/>
        <end position="99"/>
    </location>
</feature>
<feature type="transmembrane region" description="Helical" evidence="1">
    <location>
        <begin position="390"/>
        <end position="409"/>
    </location>
</feature>
<protein>
    <recommendedName>
        <fullName evidence="4">Glycosyltransferase RgtA/B/C/D-like domain-containing protein</fullName>
    </recommendedName>
</protein>